<dbReference type="PROSITE" id="PS51186">
    <property type="entry name" value="GNAT"/>
    <property type="match status" value="1"/>
</dbReference>
<reference evidence="4 5" key="1">
    <citation type="submission" date="2013-07" db="EMBL/GenBank/DDBJ databases">
        <authorList>
            <consortium name="DOE Joint Genome Institute"/>
            <person name="Reeve W."/>
            <person name="Huntemann M."/>
            <person name="Han J."/>
            <person name="Chen A."/>
            <person name="Kyrpides N."/>
            <person name="Mavromatis K."/>
            <person name="Markowitz V."/>
            <person name="Palaniappan K."/>
            <person name="Ivanova N."/>
            <person name="Schaumberg A."/>
            <person name="Pati A."/>
            <person name="Liolios K."/>
            <person name="Nordberg H.P."/>
            <person name="Cantor M.N."/>
            <person name="Hua S.X."/>
            <person name="Woyke T."/>
        </authorList>
    </citation>
    <scope>NUCLEOTIDE SEQUENCE [LARGE SCALE GENOMIC DNA]</scope>
    <source>
        <strain evidence="4 5">DSM 43889</strain>
    </source>
</reference>
<accession>A0ABT1JE27</accession>
<protein>
    <submittedName>
        <fullName evidence="4">Acetyltransferase (GNAT) family protein</fullName>
    </submittedName>
</protein>
<dbReference type="Proteomes" id="UP000791080">
    <property type="component" value="Unassembled WGS sequence"/>
</dbReference>
<dbReference type="PANTHER" id="PTHR43877">
    <property type="entry name" value="AMINOALKYLPHOSPHONATE N-ACETYLTRANSFERASE-RELATED-RELATED"/>
    <property type="match status" value="1"/>
</dbReference>
<evidence type="ECO:0000259" key="3">
    <source>
        <dbReference type="PROSITE" id="PS51186"/>
    </source>
</evidence>
<name>A0ABT1JE27_ACTCY</name>
<dbReference type="RefSeq" id="WP_026420275.1">
    <property type="nucleotide sequence ID" value="NZ_AUBJ02000001.1"/>
</dbReference>
<comment type="caution">
    <text evidence="4">The sequence shown here is derived from an EMBL/GenBank/DDBJ whole genome shotgun (WGS) entry which is preliminary data.</text>
</comment>
<sequence>MTSVNVRRRTDHDIPACSDVLVQVHATDGYPVEGVGDPVAWLTPPSLLAAWVAEVNGIVVGHVGVSRPAGEAAVAMWGEHAAAASDSVAVLGRLFVLSRARSHSLGERLTRAAMAHAVELGRRLVLDVMEKDRAAIALYERLGWRRIGSTTHALEESGVPAYCYVSPRVDSVAT</sequence>
<evidence type="ECO:0000256" key="1">
    <source>
        <dbReference type="ARBA" id="ARBA00022679"/>
    </source>
</evidence>
<evidence type="ECO:0000313" key="4">
    <source>
        <dbReference type="EMBL" id="MCP2330747.1"/>
    </source>
</evidence>
<dbReference type="InterPro" id="IPR016181">
    <property type="entry name" value="Acyl_CoA_acyltransferase"/>
</dbReference>
<dbReference type="EMBL" id="AUBJ02000001">
    <property type="protein sequence ID" value="MCP2330747.1"/>
    <property type="molecule type" value="Genomic_DNA"/>
</dbReference>
<dbReference type="InterPro" id="IPR050832">
    <property type="entry name" value="Bact_Acetyltransf"/>
</dbReference>
<organism evidence="4 5">
    <name type="scientific">Actinoalloteichus caeruleus DSM 43889</name>
    <dbReference type="NCBI Taxonomy" id="1120930"/>
    <lineage>
        <taxon>Bacteria</taxon>
        <taxon>Bacillati</taxon>
        <taxon>Actinomycetota</taxon>
        <taxon>Actinomycetes</taxon>
        <taxon>Pseudonocardiales</taxon>
        <taxon>Pseudonocardiaceae</taxon>
        <taxon>Actinoalloteichus</taxon>
        <taxon>Actinoalloteichus cyanogriseus</taxon>
    </lineage>
</organism>
<dbReference type="CDD" id="cd04301">
    <property type="entry name" value="NAT_SF"/>
    <property type="match status" value="1"/>
</dbReference>
<dbReference type="Gene3D" id="3.40.630.30">
    <property type="match status" value="1"/>
</dbReference>
<dbReference type="SUPFAM" id="SSF55729">
    <property type="entry name" value="Acyl-CoA N-acyltransferases (Nat)"/>
    <property type="match status" value="1"/>
</dbReference>
<reference evidence="4 5" key="2">
    <citation type="submission" date="2022-06" db="EMBL/GenBank/DDBJ databases">
        <title>Genomic Encyclopedia of Type Strains, Phase I: the one thousand microbial genomes (KMG-I) project.</title>
        <authorList>
            <person name="Kyrpides N."/>
        </authorList>
    </citation>
    <scope>NUCLEOTIDE SEQUENCE [LARGE SCALE GENOMIC DNA]</scope>
    <source>
        <strain evidence="4 5">DSM 43889</strain>
    </source>
</reference>
<keyword evidence="1" id="KW-0808">Transferase</keyword>
<feature type="domain" description="N-acetyltransferase" evidence="3">
    <location>
        <begin position="4"/>
        <end position="166"/>
    </location>
</feature>
<keyword evidence="2" id="KW-0012">Acyltransferase</keyword>
<evidence type="ECO:0000256" key="2">
    <source>
        <dbReference type="ARBA" id="ARBA00023315"/>
    </source>
</evidence>
<dbReference type="PANTHER" id="PTHR43877:SF2">
    <property type="entry name" value="AMINOALKYLPHOSPHONATE N-ACETYLTRANSFERASE-RELATED"/>
    <property type="match status" value="1"/>
</dbReference>
<dbReference type="InterPro" id="IPR000182">
    <property type="entry name" value="GNAT_dom"/>
</dbReference>
<dbReference type="Pfam" id="PF00583">
    <property type="entry name" value="Acetyltransf_1"/>
    <property type="match status" value="1"/>
</dbReference>
<gene>
    <name evidence="4" type="ORF">G443_001017</name>
</gene>
<keyword evidence="5" id="KW-1185">Reference proteome</keyword>
<evidence type="ECO:0000313" key="5">
    <source>
        <dbReference type="Proteomes" id="UP000791080"/>
    </source>
</evidence>
<proteinExistence type="predicted"/>